<dbReference type="EMBL" id="VJXX01000001">
    <property type="protein sequence ID" value="MPY10085.1"/>
    <property type="molecule type" value="Genomic_DNA"/>
</dbReference>
<evidence type="ECO:0000256" key="1">
    <source>
        <dbReference type="SAM" id="MobiDB-lite"/>
    </source>
</evidence>
<evidence type="ECO:0000313" key="3">
    <source>
        <dbReference type="EMBL" id="MPY10085.1"/>
    </source>
</evidence>
<dbReference type="InterPro" id="IPR025338">
    <property type="entry name" value="DUF4244"/>
</dbReference>
<protein>
    <submittedName>
        <fullName evidence="3">DUF4244 domain-containing protein</fullName>
    </submittedName>
</protein>
<dbReference type="AlphaFoldDB" id="A0A7X1NNS4"/>
<feature type="compositionally biased region" description="Gly residues" evidence="1">
    <location>
        <begin position="1"/>
        <end position="12"/>
    </location>
</feature>
<sequence>MPHAGPGPGDGDGGGRRYTSGPDGGTSLHAGVDDAGRNRVARRASAQRHRSNKRILRDRGAGPIDREAGMATAEYAIATLAAVGFAALLVAVLSSGEIKGLLMSLIASALNFG</sequence>
<name>A0A7X1NNS4_9MICC</name>
<organism evidence="3 4">
    <name type="scientific">Arthrobacter bussei</name>
    <dbReference type="NCBI Taxonomy" id="2594179"/>
    <lineage>
        <taxon>Bacteria</taxon>
        <taxon>Bacillati</taxon>
        <taxon>Actinomycetota</taxon>
        <taxon>Actinomycetes</taxon>
        <taxon>Micrococcales</taxon>
        <taxon>Micrococcaceae</taxon>
        <taxon>Arthrobacter</taxon>
    </lineage>
</organism>
<comment type="caution">
    <text evidence="3">The sequence shown here is derived from an EMBL/GenBank/DDBJ whole genome shotgun (WGS) entry which is preliminary data.</text>
</comment>
<proteinExistence type="predicted"/>
<reference evidence="4" key="1">
    <citation type="submission" date="2019-07" db="EMBL/GenBank/DDBJ databases">
        <title>Arthrobacter KR32 sp. nov., isolated from mountain cheese made of cows milk.</title>
        <authorList>
            <person name="Flegler A."/>
        </authorList>
    </citation>
    <scope>NUCLEOTIDE SEQUENCE [LARGE SCALE GENOMIC DNA]</scope>
    <source>
        <strain evidence="4">KR32</strain>
    </source>
</reference>
<accession>A0A7X1NNS4</accession>
<evidence type="ECO:0000313" key="4">
    <source>
        <dbReference type="Proteomes" id="UP000326464"/>
    </source>
</evidence>
<feature type="region of interest" description="Disordered" evidence="1">
    <location>
        <begin position="1"/>
        <end position="63"/>
    </location>
</feature>
<feature type="compositionally biased region" description="Basic residues" evidence="1">
    <location>
        <begin position="39"/>
        <end position="54"/>
    </location>
</feature>
<feature type="transmembrane region" description="Helical" evidence="2">
    <location>
        <begin position="75"/>
        <end position="93"/>
    </location>
</feature>
<evidence type="ECO:0000256" key="2">
    <source>
        <dbReference type="SAM" id="Phobius"/>
    </source>
</evidence>
<keyword evidence="2" id="KW-0812">Transmembrane</keyword>
<dbReference type="Pfam" id="PF14029">
    <property type="entry name" value="DUF4244"/>
    <property type="match status" value="1"/>
</dbReference>
<keyword evidence="2" id="KW-0472">Membrane</keyword>
<keyword evidence="4" id="KW-1185">Reference proteome</keyword>
<gene>
    <name evidence="3" type="ORF">FNH21_05020</name>
</gene>
<keyword evidence="2" id="KW-1133">Transmembrane helix</keyword>
<dbReference type="Proteomes" id="UP000326464">
    <property type="component" value="Unassembled WGS sequence"/>
</dbReference>